<dbReference type="InterPro" id="IPR051553">
    <property type="entry name" value="Ran_GTPase-activating"/>
</dbReference>
<gene>
    <name evidence="2" type="ORF">CP972_14765</name>
</gene>
<protein>
    <submittedName>
        <fullName evidence="2">RCC1 repeat domain-containing protein</fullName>
    </submittedName>
</protein>
<dbReference type="PANTHER" id="PTHR45982:SF1">
    <property type="entry name" value="REGULATOR OF CHROMOSOME CONDENSATION"/>
    <property type="match status" value="1"/>
</dbReference>
<dbReference type="PANTHER" id="PTHR45982">
    <property type="entry name" value="REGULATOR OF CHROMOSOME CONDENSATION"/>
    <property type="match status" value="1"/>
</dbReference>
<dbReference type="SUPFAM" id="SSF50985">
    <property type="entry name" value="RCC1/BLIP-II"/>
    <property type="match status" value="2"/>
</dbReference>
<reference evidence="2 3" key="1">
    <citation type="submission" date="2017-09" db="EMBL/GenBank/DDBJ databases">
        <authorList>
            <person name="Lee N."/>
            <person name="Cho B.-K."/>
        </authorList>
    </citation>
    <scope>NUCLEOTIDE SEQUENCE [LARGE SCALE GENOMIC DNA]</scope>
    <source>
        <strain evidence="2 3">ATCC 13879</strain>
    </source>
</reference>
<evidence type="ECO:0000256" key="1">
    <source>
        <dbReference type="SAM" id="MobiDB-lite"/>
    </source>
</evidence>
<dbReference type="PROSITE" id="PS50012">
    <property type="entry name" value="RCC1_3"/>
    <property type="match status" value="4"/>
</dbReference>
<evidence type="ECO:0000313" key="2">
    <source>
        <dbReference type="EMBL" id="QEV06752.1"/>
    </source>
</evidence>
<dbReference type="InterPro" id="IPR009091">
    <property type="entry name" value="RCC1/BLIP-II"/>
</dbReference>
<dbReference type="Pfam" id="PF00415">
    <property type="entry name" value="RCC1"/>
    <property type="match status" value="2"/>
</dbReference>
<dbReference type="InterPro" id="IPR000408">
    <property type="entry name" value="Reg_chr_condens"/>
</dbReference>
<organism evidence="2 3">
    <name type="scientific">Streptomyces prasinus</name>
    <dbReference type="NCBI Taxonomy" id="67345"/>
    <lineage>
        <taxon>Bacteria</taxon>
        <taxon>Bacillati</taxon>
        <taxon>Actinomycetota</taxon>
        <taxon>Actinomycetes</taxon>
        <taxon>Kitasatosporales</taxon>
        <taxon>Streptomycetaceae</taxon>
        <taxon>Streptomyces</taxon>
    </lineage>
</organism>
<dbReference type="Proteomes" id="UP000326041">
    <property type="component" value="Chromosome"/>
</dbReference>
<dbReference type="RefSeq" id="WP_150475278.1">
    <property type="nucleotide sequence ID" value="NZ_CP023697.1"/>
</dbReference>
<dbReference type="Gene3D" id="2.130.10.30">
    <property type="entry name" value="Regulator of chromosome condensation 1/beta-lactamase-inhibitor protein II"/>
    <property type="match status" value="2"/>
</dbReference>
<proteinExistence type="predicted"/>
<dbReference type="EMBL" id="CP023697">
    <property type="protein sequence ID" value="QEV06752.1"/>
    <property type="molecule type" value="Genomic_DNA"/>
</dbReference>
<sequence>MAGSAWLRGLVAGAVVLGVVGCGKGDRAVTGAPGCPDDGGGRPRPVRTEGGAVWAYGPHFAPPQGARQGEGAVPGWTDVVSVADSGHTTVAVRADGTVWAYGTNIKGSLGQGAFERVYEGTPRQVAGISDARAVYTGGSTFFVVREDGSVAAWGSENILVNAGKRESHKGVPRPRAVPGADDVVSMGPGSLNAFALRSDGRVLGWGINLTDVLGDVDGTRLTTVDGVEGVVDVASAGGAVVAAKGDGRVCAWGSNAHGLLGVEPRGGQSGRPLLVPGLEDIVQVAGGNDVAFALDGDGAVWAWGRGVSGVLGDGDASDHVSVKPVRVRGLPPIRRIASFEFTGLAVDTDGGLWGWGSALVLGGHGKGRSGAAPVRIPVPGPVLDVSGRHVIVEGGIEGGIERDGGEGADEDAAGGWSGRG</sequence>
<evidence type="ECO:0000313" key="3">
    <source>
        <dbReference type="Proteomes" id="UP000326041"/>
    </source>
</evidence>
<accession>A0ABX6AXM6</accession>
<keyword evidence="3" id="KW-1185">Reference proteome</keyword>
<feature type="region of interest" description="Disordered" evidence="1">
    <location>
        <begin position="397"/>
        <end position="420"/>
    </location>
</feature>
<dbReference type="GeneID" id="95535802"/>
<name>A0ABX6AXM6_9ACTN</name>